<organism evidence="1 2">
    <name type="scientific">Panagrolaimus sp. ES5</name>
    <dbReference type="NCBI Taxonomy" id="591445"/>
    <lineage>
        <taxon>Eukaryota</taxon>
        <taxon>Metazoa</taxon>
        <taxon>Ecdysozoa</taxon>
        <taxon>Nematoda</taxon>
        <taxon>Chromadorea</taxon>
        <taxon>Rhabditida</taxon>
        <taxon>Tylenchina</taxon>
        <taxon>Panagrolaimomorpha</taxon>
        <taxon>Panagrolaimoidea</taxon>
        <taxon>Panagrolaimidae</taxon>
        <taxon>Panagrolaimus</taxon>
    </lineage>
</organism>
<sequence length="324" mass="37361">MLEAKKLKLIWLTIVLAISVCVQWKWKTANIPDHLLHHPMAFHENFISEKLGKELLELVKTVKNFPTNANDLVYYNRTYEHIGEVQKRLENGECPSSYLVPNKDGTKCVFPGRFDVAYHYMKFGGIDGLKERYEILASRMQSFGRYIFELDEYPAMKEIFTSEKFLKDAKEVCPKNKQILDPFQYHLIIQVPGQVVPIHLDAPLFTDASRFQYPVWLLVAMTGSGLYKEKFIDQVQVVINLHEWNSTKQGGQFAYYPNNTVKPIFVQPLPRSATIMDGAKTIHATNIFKPKTKPPMLPKNAFNVLEYIGDDLWIVKSDDNEIAT</sequence>
<name>A0AC34FPQ1_9BILA</name>
<proteinExistence type="predicted"/>
<dbReference type="Proteomes" id="UP000887579">
    <property type="component" value="Unplaced"/>
</dbReference>
<dbReference type="WBParaSite" id="ES5_v2.g19273.t1">
    <property type="protein sequence ID" value="ES5_v2.g19273.t1"/>
    <property type="gene ID" value="ES5_v2.g19273"/>
</dbReference>
<evidence type="ECO:0000313" key="2">
    <source>
        <dbReference type="WBParaSite" id="ES5_v2.g19273.t1"/>
    </source>
</evidence>
<reference evidence="2" key="1">
    <citation type="submission" date="2022-11" db="UniProtKB">
        <authorList>
            <consortium name="WormBaseParasite"/>
        </authorList>
    </citation>
    <scope>IDENTIFICATION</scope>
</reference>
<protein>
    <submittedName>
        <fullName evidence="2">Uncharacterized protein</fullName>
    </submittedName>
</protein>
<evidence type="ECO:0000313" key="1">
    <source>
        <dbReference type="Proteomes" id="UP000887579"/>
    </source>
</evidence>
<accession>A0AC34FPQ1</accession>